<protein>
    <submittedName>
        <fullName evidence="2">Uncharacterized protein</fullName>
    </submittedName>
</protein>
<feature type="region of interest" description="Disordered" evidence="1">
    <location>
        <begin position="205"/>
        <end position="228"/>
    </location>
</feature>
<sequence>MGQVWPFWTDLPLLFPRGRGIYLGGEETHKVCRVWVPLPRGVCGFWRSCPGGWRRTDWCGLHWFNNCKTQIGRWIATLDSTWSYDVWSASASALVHTYVDATAQGPELRSNLARLTGQWVPRQRAILRQTCLDWKVHVPERWERLGCGGHACHGCRRRRIRVIRDYWHGIALQCVQGPRYTDKATRRWHVMEEDSGIGIALFGGARGPGRKEVSEHEHENSRHGTSTARDSAVPYLLRCTTGRLCRVGNVSSVARRRMW</sequence>
<keyword evidence="3" id="KW-1185">Reference proteome</keyword>
<dbReference type="AlphaFoldDB" id="A0A2T2NKL0"/>
<name>A0A2T2NKL0_CORCC</name>
<proteinExistence type="predicted"/>
<dbReference type="EMBL" id="KZ678136">
    <property type="protein sequence ID" value="PSN65930.1"/>
    <property type="molecule type" value="Genomic_DNA"/>
</dbReference>
<organism evidence="2 3">
    <name type="scientific">Corynespora cassiicola Philippines</name>
    <dbReference type="NCBI Taxonomy" id="1448308"/>
    <lineage>
        <taxon>Eukaryota</taxon>
        <taxon>Fungi</taxon>
        <taxon>Dikarya</taxon>
        <taxon>Ascomycota</taxon>
        <taxon>Pezizomycotina</taxon>
        <taxon>Dothideomycetes</taxon>
        <taxon>Pleosporomycetidae</taxon>
        <taxon>Pleosporales</taxon>
        <taxon>Corynesporascaceae</taxon>
        <taxon>Corynespora</taxon>
    </lineage>
</organism>
<dbReference type="Proteomes" id="UP000240883">
    <property type="component" value="Unassembled WGS sequence"/>
</dbReference>
<evidence type="ECO:0000256" key="1">
    <source>
        <dbReference type="SAM" id="MobiDB-lite"/>
    </source>
</evidence>
<gene>
    <name evidence="2" type="ORF">BS50DRAFT_401536</name>
</gene>
<accession>A0A2T2NKL0</accession>
<reference evidence="2 3" key="1">
    <citation type="journal article" date="2018" name="Front. Microbiol.">
        <title>Genome-Wide Analysis of Corynespora cassiicola Leaf Fall Disease Putative Effectors.</title>
        <authorList>
            <person name="Lopez D."/>
            <person name="Ribeiro S."/>
            <person name="Label P."/>
            <person name="Fumanal B."/>
            <person name="Venisse J.S."/>
            <person name="Kohler A."/>
            <person name="de Oliveira R.R."/>
            <person name="Labutti K."/>
            <person name="Lipzen A."/>
            <person name="Lail K."/>
            <person name="Bauer D."/>
            <person name="Ohm R.A."/>
            <person name="Barry K.W."/>
            <person name="Spatafora J."/>
            <person name="Grigoriev I.V."/>
            <person name="Martin F.M."/>
            <person name="Pujade-Renaud V."/>
        </authorList>
    </citation>
    <scope>NUCLEOTIDE SEQUENCE [LARGE SCALE GENOMIC DNA]</scope>
    <source>
        <strain evidence="2 3">Philippines</strain>
    </source>
</reference>
<evidence type="ECO:0000313" key="3">
    <source>
        <dbReference type="Proteomes" id="UP000240883"/>
    </source>
</evidence>
<feature type="compositionally biased region" description="Basic and acidic residues" evidence="1">
    <location>
        <begin position="209"/>
        <end position="222"/>
    </location>
</feature>
<evidence type="ECO:0000313" key="2">
    <source>
        <dbReference type="EMBL" id="PSN65930.1"/>
    </source>
</evidence>